<sequence>MKKLIDKTLFISNFRRKIAVELIILLFFSLTTFLYFWPVVTHFTSYLPGNQDELFITFAITQMARKFPQPPNQLFDSGIFYPATQSQAFSDLFITSGIIAKPFLAYFKEPVAAFNSVLLIGQILTLWGSYLLLNKLSKDRITAVLFSLIFSFSLIHLHYISHLHTFFIGLAPLSGWLLLKWIESKKNYWLYLWFLILGLQTINSPLPAYFILYLAIFIFWLKPKAIEILWENKKHVLIISLGSLILFYPYLSAYFSVSRQYDYHRSLSEVVHFSLSPEQLFGSFFSPVLYFLFVLLFLLTIFKREIEEMKIYLIAMLVSLLLSLGPVLHWMGKTVKIPFPIPLPYLLLYYIVPGFNGFRTPSRWLVMFALFAVMFSVLAWAKLFTNKKLKIFSSFVVLIFIVLLTPQYNSYVKVTSLNQAPPIYQWLRYQPQQVVVELPMAAWDKGEQTKQEIMRMYWSLYHGKKLVNGYSGYFPQSYLYLTSLTQQQFPNQSSIEALQNSGAELLLVNLEQYGD</sequence>
<feature type="transmembrane region" description="Helical" evidence="1">
    <location>
        <begin position="389"/>
        <end position="406"/>
    </location>
</feature>
<accession>A0A2H0B9H5</accession>
<reference evidence="2 3" key="1">
    <citation type="submission" date="2017-09" db="EMBL/GenBank/DDBJ databases">
        <title>Depth-based differentiation of microbial function through sediment-hosted aquifers and enrichment of novel symbionts in the deep terrestrial subsurface.</title>
        <authorList>
            <person name="Probst A.J."/>
            <person name="Ladd B."/>
            <person name="Jarett J.K."/>
            <person name="Geller-Mcgrath D.E."/>
            <person name="Sieber C.M."/>
            <person name="Emerson J.B."/>
            <person name="Anantharaman K."/>
            <person name="Thomas B.C."/>
            <person name="Malmstrom R."/>
            <person name="Stieglmeier M."/>
            <person name="Klingl A."/>
            <person name="Woyke T."/>
            <person name="Ryan C.M."/>
            <person name="Banfield J.F."/>
        </authorList>
    </citation>
    <scope>NUCLEOTIDE SEQUENCE [LARGE SCALE GENOMIC DNA]</scope>
    <source>
        <strain evidence="2">CG23_combo_of_CG06-09_8_20_14_all_34_8</strain>
    </source>
</reference>
<dbReference type="AlphaFoldDB" id="A0A2H0B9H5"/>
<name>A0A2H0B9H5_9BACT</name>
<protein>
    <recommendedName>
        <fullName evidence="4">Glycosyltransferase RgtA/B/C/D-like domain-containing protein</fullName>
    </recommendedName>
</protein>
<dbReference type="Proteomes" id="UP000229459">
    <property type="component" value="Unassembled WGS sequence"/>
</dbReference>
<feature type="transmembrane region" description="Helical" evidence="1">
    <location>
        <begin position="337"/>
        <end position="352"/>
    </location>
</feature>
<keyword evidence="1" id="KW-0812">Transmembrane</keyword>
<evidence type="ECO:0000313" key="3">
    <source>
        <dbReference type="Proteomes" id="UP000229459"/>
    </source>
</evidence>
<feature type="transmembrane region" description="Helical" evidence="1">
    <location>
        <begin position="280"/>
        <end position="299"/>
    </location>
</feature>
<feature type="non-terminal residue" evidence="2">
    <location>
        <position position="515"/>
    </location>
</feature>
<feature type="transmembrane region" description="Helical" evidence="1">
    <location>
        <begin position="236"/>
        <end position="257"/>
    </location>
</feature>
<feature type="transmembrane region" description="Helical" evidence="1">
    <location>
        <begin position="311"/>
        <end position="331"/>
    </location>
</feature>
<feature type="transmembrane region" description="Helical" evidence="1">
    <location>
        <begin position="145"/>
        <end position="168"/>
    </location>
</feature>
<gene>
    <name evidence="2" type="ORF">COX08_00090</name>
</gene>
<feature type="transmembrane region" description="Helical" evidence="1">
    <location>
        <begin position="20"/>
        <end position="40"/>
    </location>
</feature>
<comment type="caution">
    <text evidence="2">The sequence shown here is derived from an EMBL/GenBank/DDBJ whole genome shotgun (WGS) entry which is preliminary data.</text>
</comment>
<organism evidence="2 3">
    <name type="scientific">Candidatus Beckwithbacteria bacterium CG23_combo_of_CG06-09_8_20_14_all_34_8</name>
    <dbReference type="NCBI Taxonomy" id="1974497"/>
    <lineage>
        <taxon>Bacteria</taxon>
        <taxon>Candidatus Beckwithiibacteriota</taxon>
    </lineage>
</organism>
<feature type="transmembrane region" description="Helical" evidence="1">
    <location>
        <begin position="112"/>
        <end position="133"/>
    </location>
</feature>
<evidence type="ECO:0000256" key="1">
    <source>
        <dbReference type="SAM" id="Phobius"/>
    </source>
</evidence>
<evidence type="ECO:0008006" key="4">
    <source>
        <dbReference type="Google" id="ProtNLM"/>
    </source>
</evidence>
<dbReference type="EMBL" id="PCSR01000002">
    <property type="protein sequence ID" value="PIP53608.1"/>
    <property type="molecule type" value="Genomic_DNA"/>
</dbReference>
<evidence type="ECO:0000313" key="2">
    <source>
        <dbReference type="EMBL" id="PIP53608.1"/>
    </source>
</evidence>
<feature type="transmembrane region" description="Helical" evidence="1">
    <location>
        <begin position="364"/>
        <end position="383"/>
    </location>
</feature>
<keyword evidence="1" id="KW-1133">Transmembrane helix</keyword>
<proteinExistence type="predicted"/>
<feature type="transmembrane region" description="Helical" evidence="1">
    <location>
        <begin position="188"/>
        <end position="221"/>
    </location>
</feature>
<keyword evidence="1" id="KW-0472">Membrane</keyword>